<dbReference type="Gene3D" id="3.10.180.10">
    <property type="entry name" value="2,3-Dihydroxybiphenyl 1,2-Dioxygenase, domain 1"/>
    <property type="match status" value="1"/>
</dbReference>
<accession>A0A2A5W862</accession>
<evidence type="ECO:0000313" key="3">
    <source>
        <dbReference type="Proteomes" id="UP000219329"/>
    </source>
</evidence>
<evidence type="ECO:0000259" key="1">
    <source>
        <dbReference type="PROSITE" id="PS51819"/>
    </source>
</evidence>
<dbReference type="InterPro" id="IPR050383">
    <property type="entry name" value="GlyoxalaseI/FosfomycinResist"/>
</dbReference>
<comment type="caution">
    <text evidence="2">The sequence shown here is derived from an EMBL/GenBank/DDBJ whole genome shotgun (WGS) entry which is preliminary data.</text>
</comment>
<feature type="domain" description="VOC" evidence="1">
    <location>
        <begin position="7"/>
        <end position="133"/>
    </location>
</feature>
<name>A0A2A5W862_9GAMM</name>
<dbReference type="PANTHER" id="PTHR21366:SF14">
    <property type="entry name" value="GLYOXALASE DOMAIN-CONTAINING PROTEIN 5"/>
    <property type="match status" value="1"/>
</dbReference>
<dbReference type="InterPro" id="IPR037523">
    <property type="entry name" value="VOC_core"/>
</dbReference>
<gene>
    <name evidence="2" type="ORF">CNF02_11380</name>
</gene>
<protein>
    <submittedName>
        <fullName evidence="2">VOC family virulence protein</fullName>
    </submittedName>
</protein>
<evidence type="ECO:0000313" key="2">
    <source>
        <dbReference type="EMBL" id="PDH32679.1"/>
    </source>
</evidence>
<dbReference type="InterPro" id="IPR004360">
    <property type="entry name" value="Glyas_Fos-R_dOase_dom"/>
</dbReference>
<dbReference type="Pfam" id="PF00903">
    <property type="entry name" value="Glyoxalase"/>
    <property type="match status" value="1"/>
</dbReference>
<dbReference type="InterPro" id="IPR029068">
    <property type="entry name" value="Glyas_Bleomycin-R_OHBP_Dase"/>
</dbReference>
<dbReference type="PANTHER" id="PTHR21366">
    <property type="entry name" value="GLYOXALASE FAMILY PROTEIN"/>
    <property type="match status" value="1"/>
</dbReference>
<sequence length="135" mass="14934">MVIQVRGIDHVVLRTADFGAMKSFYCEVLNCVIERELPDIGLIQLRAGAALIDLVPIDSKLGRLGGEAPNQGGRNMDHFCLQVEKIEESELKAYLLSSKVEVEEFADRYGAEGFGRSLYITDPDGNVVELKFSLT</sequence>
<organism evidence="2 3">
    <name type="scientific">OM182 bacterium MED-G28</name>
    <dbReference type="NCBI Taxonomy" id="1986256"/>
    <lineage>
        <taxon>Bacteria</taxon>
        <taxon>Pseudomonadati</taxon>
        <taxon>Pseudomonadota</taxon>
        <taxon>Gammaproteobacteria</taxon>
        <taxon>OMG group</taxon>
        <taxon>OM182 clade</taxon>
    </lineage>
</organism>
<dbReference type="Proteomes" id="UP000219329">
    <property type="component" value="Unassembled WGS sequence"/>
</dbReference>
<dbReference type="PROSITE" id="PS51819">
    <property type="entry name" value="VOC"/>
    <property type="match status" value="1"/>
</dbReference>
<proteinExistence type="predicted"/>
<dbReference type="EMBL" id="NTJZ01000014">
    <property type="protein sequence ID" value="PDH32679.1"/>
    <property type="molecule type" value="Genomic_DNA"/>
</dbReference>
<reference evidence="2 3" key="1">
    <citation type="submission" date="2017-08" db="EMBL/GenBank/DDBJ databases">
        <title>Fine stratification of microbial communities through a metagenomic profile of the photic zone.</title>
        <authorList>
            <person name="Haro-Moreno J.M."/>
            <person name="Lopez-Perez M."/>
            <person name="De La Torre J."/>
            <person name="Picazo A."/>
            <person name="Camacho A."/>
            <person name="Rodriguez-Valera F."/>
        </authorList>
    </citation>
    <scope>NUCLEOTIDE SEQUENCE [LARGE SCALE GENOMIC DNA]</scope>
    <source>
        <strain evidence="2">MED-G28</strain>
    </source>
</reference>
<dbReference type="AlphaFoldDB" id="A0A2A5W862"/>
<dbReference type="SUPFAM" id="SSF54593">
    <property type="entry name" value="Glyoxalase/Bleomycin resistance protein/Dihydroxybiphenyl dioxygenase"/>
    <property type="match status" value="1"/>
</dbReference>